<dbReference type="InterPro" id="IPR051064">
    <property type="entry name" value="SEC14/CRAL-TRIO_domain"/>
</dbReference>
<name>A0A9W7FY01_9STRA</name>
<proteinExistence type="predicted"/>
<dbReference type="Pfam" id="PF03765">
    <property type="entry name" value="CRAL_TRIO_N"/>
    <property type="match status" value="1"/>
</dbReference>
<dbReference type="PANTHER" id="PTHR23324">
    <property type="entry name" value="SEC14 RELATED PROTEIN"/>
    <property type="match status" value="1"/>
</dbReference>
<dbReference type="PANTHER" id="PTHR23324:SF83">
    <property type="entry name" value="SEC14-LIKE PROTEIN 2"/>
    <property type="match status" value="1"/>
</dbReference>
<dbReference type="InterPro" id="IPR001251">
    <property type="entry name" value="CRAL-TRIO_dom"/>
</dbReference>
<dbReference type="SUPFAM" id="SSF52087">
    <property type="entry name" value="CRAL/TRIO domain"/>
    <property type="match status" value="1"/>
</dbReference>
<dbReference type="PROSITE" id="PS50191">
    <property type="entry name" value="CRAL_TRIO"/>
    <property type="match status" value="1"/>
</dbReference>
<dbReference type="Proteomes" id="UP001165065">
    <property type="component" value="Unassembled WGS sequence"/>
</dbReference>
<keyword evidence="3" id="KW-1185">Reference proteome</keyword>
<dbReference type="Gene3D" id="3.40.525.10">
    <property type="entry name" value="CRAL-TRIO lipid binding domain"/>
    <property type="match status" value="1"/>
</dbReference>
<dbReference type="OrthoDB" id="202665at2759"/>
<reference evidence="3" key="1">
    <citation type="journal article" date="2023" name="Commun. Biol.">
        <title>Genome analysis of Parmales, the sister group of diatoms, reveals the evolutionary specialization of diatoms from phago-mixotrophs to photoautotrophs.</title>
        <authorList>
            <person name="Ban H."/>
            <person name="Sato S."/>
            <person name="Yoshikawa S."/>
            <person name="Yamada K."/>
            <person name="Nakamura Y."/>
            <person name="Ichinomiya M."/>
            <person name="Sato N."/>
            <person name="Blanc-Mathieu R."/>
            <person name="Endo H."/>
            <person name="Kuwata A."/>
            <person name="Ogata H."/>
        </authorList>
    </citation>
    <scope>NUCLEOTIDE SEQUENCE [LARGE SCALE GENOMIC DNA]</scope>
</reference>
<evidence type="ECO:0000259" key="1">
    <source>
        <dbReference type="PROSITE" id="PS50191"/>
    </source>
</evidence>
<dbReference type="InterPro" id="IPR036865">
    <property type="entry name" value="CRAL-TRIO_dom_sf"/>
</dbReference>
<dbReference type="Pfam" id="PF00650">
    <property type="entry name" value="CRAL_TRIO"/>
    <property type="match status" value="1"/>
</dbReference>
<evidence type="ECO:0000313" key="3">
    <source>
        <dbReference type="Proteomes" id="UP001165065"/>
    </source>
</evidence>
<dbReference type="InterPro" id="IPR036273">
    <property type="entry name" value="CRAL/TRIO_N_dom_sf"/>
</dbReference>
<feature type="domain" description="CRAL-TRIO" evidence="1">
    <location>
        <begin position="113"/>
        <end position="292"/>
    </location>
</feature>
<dbReference type="EMBL" id="BRYA01000634">
    <property type="protein sequence ID" value="GMI26673.1"/>
    <property type="molecule type" value="Genomic_DNA"/>
</dbReference>
<dbReference type="CDD" id="cd00170">
    <property type="entry name" value="SEC14"/>
    <property type="match status" value="1"/>
</dbReference>
<organism evidence="2 3">
    <name type="scientific">Triparma columacea</name>
    <dbReference type="NCBI Taxonomy" id="722753"/>
    <lineage>
        <taxon>Eukaryota</taxon>
        <taxon>Sar</taxon>
        <taxon>Stramenopiles</taxon>
        <taxon>Ochrophyta</taxon>
        <taxon>Bolidophyceae</taxon>
        <taxon>Parmales</taxon>
        <taxon>Triparmaceae</taxon>
        <taxon>Triparma</taxon>
    </lineage>
</organism>
<dbReference type="SUPFAM" id="SSF46938">
    <property type="entry name" value="CRAL/TRIO N-terminal domain"/>
    <property type="match status" value="1"/>
</dbReference>
<dbReference type="SMART" id="SM01100">
    <property type="entry name" value="CRAL_TRIO_N"/>
    <property type="match status" value="1"/>
</dbReference>
<protein>
    <recommendedName>
        <fullName evidence="1">CRAL-TRIO domain-containing protein</fullName>
    </recommendedName>
</protein>
<dbReference type="AlphaFoldDB" id="A0A9W7FY01"/>
<accession>A0A9W7FY01</accession>
<comment type="caution">
    <text evidence="2">The sequence shown here is derived from an EMBL/GenBank/DDBJ whole genome shotgun (WGS) entry which is preliminary data.</text>
</comment>
<gene>
    <name evidence="2" type="ORF">TrCOL_g4211</name>
</gene>
<dbReference type="InterPro" id="IPR011074">
    <property type="entry name" value="CRAL/TRIO_N_dom"/>
</dbReference>
<dbReference type="GO" id="GO:0005737">
    <property type="term" value="C:cytoplasm"/>
    <property type="evidence" value="ECO:0007669"/>
    <property type="project" value="TreeGrafter"/>
</dbReference>
<sequence>MAALVDPPLTGMESLDGEEASKLTALMAKLNLPPDDPNILEPLADPLTVLRFLRARDGKVDDAAKMYNSTIAFRKTKIYSLMATYGNSSDEFNTDGTRLTPATSWNWTRKTEGNNDAILMQKIGFFGRLTINGPDDAPVAIWRLGACDLFGVKDNDLVDYMCDGFAVHLEDLLQAGRAASLKHNKMVRARLIIDVGGVGMSTLPLLKTLKAIIAVGKQYFPECTATATIINAPWVFSSLWVVVKPILTKVMQRKVCILGTSWVNNPEAFTKHSGITVSALPACLGGSTPDSQVGQCEPVAPNLKYVNSNQL</sequence>
<evidence type="ECO:0000313" key="2">
    <source>
        <dbReference type="EMBL" id="GMI26673.1"/>
    </source>
</evidence>